<proteinExistence type="predicted"/>
<feature type="region of interest" description="Disordered" evidence="1">
    <location>
        <begin position="341"/>
        <end position="415"/>
    </location>
</feature>
<dbReference type="OrthoDB" id="3544716at2759"/>
<accession>A0A5N6JSZ1</accession>
<dbReference type="AlphaFoldDB" id="A0A5N6JSZ1"/>
<feature type="region of interest" description="Disordered" evidence="1">
    <location>
        <begin position="40"/>
        <end position="64"/>
    </location>
</feature>
<evidence type="ECO:0000313" key="3">
    <source>
        <dbReference type="Proteomes" id="UP000326757"/>
    </source>
</evidence>
<evidence type="ECO:0000256" key="1">
    <source>
        <dbReference type="SAM" id="MobiDB-lite"/>
    </source>
</evidence>
<evidence type="ECO:0000313" key="2">
    <source>
        <dbReference type="EMBL" id="KAB8291735.1"/>
    </source>
</evidence>
<comment type="caution">
    <text evidence="2">The sequence shown here is derived from an EMBL/GenBank/DDBJ whole genome shotgun (WGS) entry which is preliminary data.</text>
</comment>
<feature type="compositionally biased region" description="Low complexity" evidence="1">
    <location>
        <begin position="40"/>
        <end position="53"/>
    </location>
</feature>
<dbReference type="Proteomes" id="UP000326757">
    <property type="component" value="Unassembled WGS sequence"/>
</dbReference>
<feature type="compositionally biased region" description="Polar residues" evidence="1">
    <location>
        <begin position="341"/>
        <end position="374"/>
    </location>
</feature>
<dbReference type="EMBL" id="VIGI01000014">
    <property type="protein sequence ID" value="KAB8291735.1"/>
    <property type="molecule type" value="Genomic_DNA"/>
</dbReference>
<organism evidence="2 3">
    <name type="scientific">Monilinia laxa</name>
    <name type="common">Brown rot fungus</name>
    <name type="synonym">Sclerotinia laxa</name>
    <dbReference type="NCBI Taxonomy" id="61186"/>
    <lineage>
        <taxon>Eukaryota</taxon>
        <taxon>Fungi</taxon>
        <taxon>Dikarya</taxon>
        <taxon>Ascomycota</taxon>
        <taxon>Pezizomycotina</taxon>
        <taxon>Leotiomycetes</taxon>
        <taxon>Helotiales</taxon>
        <taxon>Sclerotiniaceae</taxon>
        <taxon>Monilinia</taxon>
    </lineage>
</organism>
<protein>
    <submittedName>
        <fullName evidence="2">Uncharacterized protein</fullName>
    </submittedName>
</protein>
<name>A0A5N6JSZ1_MONLA</name>
<keyword evidence="3" id="KW-1185">Reference proteome</keyword>
<sequence length="415" mass="46809">MSGTDYSTYGWTMEYSDETLLQRGWHEFQVREVRACWPRSSNPAAGSGNAPAPQQSSRAPSEDSYIPLSITTSDLHLQTSTPSVVSQQHTNTLMVRPEWRTSRPPSLEPHTPGTPVSLSSLAGPPMDLVPDEAPYGQPDNFPEGSKYWRTGTFNPAYCPNEKNVAALWQGAITDEKRQEWVKLWDHVDFYRLVFITVVLRGDVTRHHDSLEDQYLLRSIAEIFNRASPNTANRPPGFTKVLRDRRKLIKVDDLNALFILLNDKTNPNRAKPLTFLLHWAKDREFGSFTPKMILNGIPEAILAHFRVTYSQSCDNPKRFRWERGFLPCFQYENLDGIWNLPKSTAAPSRPTTSHQSEVQSGPSGIQPYDQQQVAPQLQEGGGTSPTKGEGKHSAPSSSSQSHQSHISRHVHKKVQR</sequence>
<feature type="compositionally biased region" description="Basic residues" evidence="1">
    <location>
        <begin position="404"/>
        <end position="415"/>
    </location>
</feature>
<gene>
    <name evidence="2" type="ORF">EYC80_006531</name>
</gene>
<feature type="compositionally biased region" description="Low complexity" evidence="1">
    <location>
        <begin position="392"/>
        <end position="403"/>
    </location>
</feature>
<reference evidence="2 3" key="1">
    <citation type="submission" date="2019-06" db="EMBL/GenBank/DDBJ databases">
        <title>Genome Sequence of the Brown Rot Fungal Pathogen Monilinia laxa.</title>
        <authorList>
            <person name="De Miccolis Angelini R.M."/>
            <person name="Landi L."/>
            <person name="Abate D."/>
            <person name="Pollastro S."/>
            <person name="Romanazzi G."/>
            <person name="Faretra F."/>
        </authorList>
    </citation>
    <scope>NUCLEOTIDE SEQUENCE [LARGE SCALE GENOMIC DNA]</scope>
    <source>
        <strain evidence="2 3">Mlax316</strain>
    </source>
</reference>